<organism evidence="2">
    <name type="scientific">Helicobacter salomonis</name>
    <dbReference type="NCBI Taxonomy" id="56878"/>
    <lineage>
        <taxon>Bacteria</taxon>
        <taxon>Pseudomonadati</taxon>
        <taxon>Campylobacterota</taxon>
        <taxon>Epsilonproteobacteria</taxon>
        <taxon>Campylobacterales</taxon>
        <taxon>Helicobacteraceae</taxon>
        <taxon>Helicobacter</taxon>
    </lineage>
</organism>
<feature type="compositionally biased region" description="Pro residues" evidence="1">
    <location>
        <begin position="163"/>
        <end position="181"/>
    </location>
</feature>
<feature type="compositionally biased region" description="Polar residues" evidence="1">
    <location>
        <begin position="61"/>
        <end position="87"/>
    </location>
</feature>
<dbReference type="Pfam" id="PF01856">
    <property type="entry name" value="HP_OMP"/>
    <property type="match status" value="1"/>
</dbReference>
<dbReference type="InterPro" id="IPR002718">
    <property type="entry name" value="OMP_Helicobacter"/>
</dbReference>
<feature type="compositionally biased region" description="Polar residues" evidence="1">
    <location>
        <begin position="232"/>
        <end position="247"/>
    </location>
</feature>
<dbReference type="EMBL" id="LT633806">
    <property type="protein sequence ID" value="SFZ72952.1"/>
    <property type="molecule type" value="Genomic_DNA"/>
</dbReference>
<dbReference type="PRINTS" id="PR01776">
    <property type="entry name" value="HPOMPFAMILY"/>
</dbReference>
<feature type="compositionally biased region" description="Low complexity" evidence="1">
    <location>
        <begin position="107"/>
        <end position="123"/>
    </location>
</feature>
<feature type="region of interest" description="Disordered" evidence="1">
    <location>
        <begin position="49"/>
        <end position="247"/>
    </location>
</feature>
<reference evidence="2" key="1">
    <citation type="submission" date="2016-11" db="EMBL/GenBank/DDBJ databases">
        <title>Proteomic and phylogenetic analysis of the outer membrane protein repertoire of gastric Helicobacter species.</title>
        <authorList>
            <person name="Joosten M."/>
        </authorList>
    </citation>
    <scope>NUCLEOTIDE SEQUENCE</scope>
    <source>
        <strain evidence="2">KokIII</strain>
    </source>
</reference>
<proteinExistence type="predicted"/>
<feature type="compositionally biased region" description="Low complexity" evidence="1">
    <location>
        <begin position="182"/>
        <end position="198"/>
    </location>
</feature>
<accession>A0A1M4NIB3</accession>
<evidence type="ECO:0000256" key="1">
    <source>
        <dbReference type="SAM" id="MobiDB-lite"/>
    </source>
</evidence>
<feature type="compositionally biased region" description="Pro residues" evidence="1">
    <location>
        <begin position="88"/>
        <end position="106"/>
    </location>
</feature>
<evidence type="ECO:0000313" key="2">
    <source>
        <dbReference type="EMBL" id="SFZ72952.1"/>
    </source>
</evidence>
<dbReference type="RefSeq" id="WP_158653808.1">
    <property type="nucleotide sequence ID" value="NZ_FZMA01000019.1"/>
</dbReference>
<sequence>MSSYKHFAFSLSTALSAPFLNADVPDVDKDGFQRTDVIYCCTPDGKSFPKPPIWARPDFNPTPNKPNVQKPQKTPTFLPQNPSTQNTPKPPIIQVPKPQNPMPPSVQTPSNPNTTATAPQPNTGGNAAQGKVPQNPSAQGKMPPQQPSIGNKGAGDNSAQNTPKPPIIQVPKPQNPMPPSVQTPSNPNTTATAPQPNTGGNAAQGKVPQNPSAQGKMPPQQPSIGNKGAGDNSAQNTGPQTGNSAPSLASKTYLQALIDGDSVQGAVGGYQADQENTLQVNTHALLTLVKNSGADDAAAVSSLVAGTNKFFSEVSGNPNITQNLKDTFKGFYSLASTTSHDVAGLQANLSQLIAQVEQLQRSLLNTLATTAIHAQRPDGLLASTPPENLSPQSRQAKGKAIQDLGTLLAYLQATQSKLKTYASNNPSLLALSSVATTLSTMRSGQVNGNLYGVNAQLGYKQFFGKKKRVGLRYYGSFSYQYGALIGSTPLSNVVYGAGMDALYNFYESAKGHYTTGVFVGFMLAGSTWLLKNAHAYQTLARFMKDQNWQVSQHTTYFQIPLNIGFRSNLSKHHGFEVGLRIPLLMDSYLKGTRGEQSLDISYKRNVSVFVNYVYSL</sequence>
<protein>
    <submittedName>
        <fullName evidence="2">OMP391</fullName>
    </submittedName>
</protein>
<dbReference type="AlphaFoldDB" id="A0A1M4NIB3"/>
<name>A0A1M4NIB3_9HELI</name>
<gene>
    <name evidence="2" type="primary">omp391</name>
</gene>